<feature type="non-terminal residue" evidence="1">
    <location>
        <position position="217"/>
    </location>
</feature>
<protein>
    <submittedName>
        <fullName evidence="1">Uncharacterized protein</fullName>
    </submittedName>
</protein>
<proteinExistence type="predicted"/>
<dbReference type="Proteomes" id="UP000831701">
    <property type="component" value="Chromosome 20"/>
</dbReference>
<keyword evidence="2" id="KW-1185">Reference proteome</keyword>
<name>A0ACB8VK69_9TELE</name>
<gene>
    <name evidence="1" type="ORF">L3Q82_017302</name>
</gene>
<comment type="caution">
    <text evidence="1">The sequence shown here is derived from an EMBL/GenBank/DDBJ whole genome shotgun (WGS) entry which is preliminary data.</text>
</comment>
<sequence length="217" mass="24572">VILRLVARRRSPDVWAYTRSHPWWDTIVPDFSPHQFVQNFRVSRESFDYICGGVGHGHVMRKRNMNYRSLCVPVRKRVAIAIWKAGHRQQRLLQHSDHGAASCPAYIAFPDTDKLVGMATFFENHWGVPKCVGAIDGSHIPIIAPEQYARDYYNWKGWHSVVLQAVVLCPSIRENSEGKLWTAKVSSGMYVLAIQGVCGMQEYCSSHSCGKALNDGE</sequence>
<evidence type="ECO:0000313" key="1">
    <source>
        <dbReference type="EMBL" id="KAI3356027.1"/>
    </source>
</evidence>
<evidence type="ECO:0000313" key="2">
    <source>
        <dbReference type="Proteomes" id="UP000831701"/>
    </source>
</evidence>
<feature type="non-terminal residue" evidence="1">
    <location>
        <position position="1"/>
    </location>
</feature>
<accession>A0ACB8VK69</accession>
<reference evidence="1" key="1">
    <citation type="submission" date="2022-04" db="EMBL/GenBank/DDBJ databases">
        <title>Jade perch genome.</title>
        <authorList>
            <person name="Chao B."/>
        </authorList>
    </citation>
    <scope>NUCLEOTIDE SEQUENCE</scope>
    <source>
        <strain evidence="1">CB-2022</strain>
    </source>
</reference>
<organism evidence="1 2">
    <name type="scientific">Scortum barcoo</name>
    <name type="common">barcoo grunter</name>
    <dbReference type="NCBI Taxonomy" id="214431"/>
    <lineage>
        <taxon>Eukaryota</taxon>
        <taxon>Metazoa</taxon>
        <taxon>Chordata</taxon>
        <taxon>Craniata</taxon>
        <taxon>Vertebrata</taxon>
        <taxon>Euteleostomi</taxon>
        <taxon>Actinopterygii</taxon>
        <taxon>Neopterygii</taxon>
        <taxon>Teleostei</taxon>
        <taxon>Neoteleostei</taxon>
        <taxon>Acanthomorphata</taxon>
        <taxon>Eupercaria</taxon>
        <taxon>Centrarchiformes</taxon>
        <taxon>Terapontoidei</taxon>
        <taxon>Terapontidae</taxon>
        <taxon>Scortum</taxon>
    </lineage>
</organism>
<dbReference type="EMBL" id="CM041550">
    <property type="protein sequence ID" value="KAI3356027.1"/>
    <property type="molecule type" value="Genomic_DNA"/>
</dbReference>